<dbReference type="InterPro" id="IPR027417">
    <property type="entry name" value="P-loop_NTPase"/>
</dbReference>
<dbReference type="GO" id="GO:0005524">
    <property type="term" value="F:ATP binding"/>
    <property type="evidence" value="ECO:0007669"/>
    <property type="project" value="UniProtKB-KW"/>
</dbReference>
<dbReference type="NCBIfam" id="NF046051">
    <property type="entry name" value="restrict_EcoAI"/>
    <property type="match status" value="1"/>
</dbReference>
<accession>A0AB35FMW1</accession>
<protein>
    <submittedName>
        <fullName evidence="3">DEAD/DEAH box helicase family protein</fullName>
    </submittedName>
</protein>
<dbReference type="PANTHER" id="PTHR47396:SF1">
    <property type="entry name" value="ATP-DEPENDENT HELICASE IRC3-RELATED"/>
    <property type="match status" value="1"/>
</dbReference>
<reference evidence="3" key="1">
    <citation type="submission" date="2020-04" db="EMBL/GenBank/DDBJ databases">
        <title>Global-level population genomics supports evidence of horizontal gene transfer on evolution of Rhizobia in Lentils.</title>
        <authorList>
            <person name="Gai Y."/>
            <person name="Cook D."/>
            <person name="Riely B."/>
        </authorList>
    </citation>
    <scope>NUCLEOTIDE SEQUENCE</scope>
    <source>
        <strain evidence="3">TLR9</strain>
    </source>
</reference>
<dbReference type="Pfam" id="PF04851">
    <property type="entry name" value="ResIII"/>
    <property type="match status" value="1"/>
</dbReference>
<dbReference type="InterPro" id="IPR029464">
    <property type="entry name" value="HSDR_N"/>
</dbReference>
<evidence type="ECO:0000313" key="3">
    <source>
        <dbReference type="EMBL" id="MBY3068172.1"/>
    </source>
</evidence>
<dbReference type="Pfam" id="PF08463">
    <property type="entry name" value="EcoEI_R_C"/>
    <property type="match status" value="1"/>
</dbReference>
<dbReference type="Proteomes" id="UP000758022">
    <property type="component" value="Unassembled WGS sequence"/>
</dbReference>
<dbReference type="CDD" id="cd18032">
    <property type="entry name" value="DEXHc_RE_I_III_res"/>
    <property type="match status" value="1"/>
</dbReference>
<dbReference type="AlphaFoldDB" id="A0AB35FMW1"/>
<sequence length="814" mass="91525">MDKRSLTERDICTKFILPAVKHAGWDTMLQVREEVFFTKGRITVRGKLVARGTAKKADFVLYYKPNIPIAIIEAKDNKHAVGDGLQQGLDYAETLAIPFVFSSNGDGFVFHDRTGLIATKEQNLRLDQFPSPQELWRLYSAWKGLDSSAQALVLQDYYDDGSGKAPRYYQVNAINAAVEAIAKGQDRVLLVMATGTGKTYTAFQIIWRLWKAGRKKRILFLADRNVLIDQTMINDFRPFGGAMAKLSTKSKTIERSDGTEVDLKLALDRKRRIDSSFEIYLGLYQAITGPEERQKLFREFSPDFFDLIVIDECHRGSAAEDSAWREILEYFASASQIGLTATPKETEYVSNTAYFGEPVFTYSLKQGISDGFLAPYKVIKVHIDRDVEGYRPEKGQLDRDGEEVEDRIYNAKDFDRNLVLDDRTKLVASKVTEFLKESGDRYQKTIVFCVDEEHAARMRQALINDNKDLCDKNARYVMRITGSDTLGQAQIGNFIDPESRYPVIVTTSRLLSTGVDAQTCRLIVLDRPVGSMTEFKQIVGRGTRVHEDTQKFYFTLMDFRGATNHFADPDFDGDPVQIYEPGETDPITPPDTATTGFEDGEQQDYTTEPPTADGGDVTFPPGGGEPQRKVYVDGVGARVVAERVEYLDANGKLVTESLRDFTKAALLRHFASLDDFLRRWKSEERKDAIVKELAAEGLPLDVIAKELGVDLDPFDLVCHIAFDRRPLTRQERADNVKKRDAFSRYEGKARAVLDVLLAKYADEGVLTLDDANVLRIPPANTLGTPVELVRAFGGKVAFEQAVHDMQNAIYDDAS</sequence>
<keyword evidence="3" id="KW-0067">ATP-binding</keyword>
<dbReference type="GO" id="GO:0003677">
    <property type="term" value="F:DNA binding"/>
    <property type="evidence" value="ECO:0007669"/>
    <property type="project" value="UniProtKB-KW"/>
</dbReference>
<dbReference type="InterPro" id="IPR050742">
    <property type="entry name" value="Helicase_Restrict-Modif_Enz"/>
</dbReference>
<dbReference type="SUPFAM" id="SSF52540">
    <property type="entry name" value="P-loop containing nucleoside triphosphate hydrolases"/>
    <property type="match status" value="2"/>
</dbReference>
<feature type="domain" description="Helicase ATP-binding" evidence="2">
    <location>
        <begin position="179"/>
        <end position="361"/>
    </location>
</feature>
<dbReference type="GO" id="GO:0009307">
    <property type="term" value="P:DNA restriction-modification system"/>
    <property type="evidence" value="ECO:0007669"/>
    <property type="project" value="UniProtKB-KW"/>
</dbReference>
<dbReference type="CDD" id="cd18799">
    <property type="entry name" value="SF2_C_EcoAI-like"/>
    <property type="match status" value="1"/>
</dbReference>
<evidence type="ECO:0000256" key="1">
    <source>
        <dbReference type="SAM" id="MobiDB-lite"/>
    </source>
</evidence>
<dbReference type="PROSITE" id="PS51192">
    <property type="entry name" value="HELICASE_ATP_BIND_1"/>
    <property type="match status" value="1"/>
</dbReference>
<keyword evidence="3" id="KW-0347">Helicase</keyword>
<gene>
    <name evidence="3" type="ORF">HFO74_32940</name>
</gene>
<dbReference type="GO" id="GO:0009035">
    <property type="term" value="F:type I site-specific deoxyribonuclease activity"/>
    <property type="evidence" value="ECO:0007669"/>
    <property type="project" value="UniProtKB-EC"/>
</dbReference>
<dbReference type="Gene3D" id="3.90.1570.30">
    <property type="match status" value="1"/>
</dbReference>
<feature type="compositionally biased region" description="Low complexity" evidence="1">
    <location>
        <begin position="584"/>
        <end position="595"/>
    </location>
</feature>
<dbReference type="InterPro" id="IPR013670">
    <property type="entry name" value="EcoEI_R_C_dom"/>
</dbReference>
<evidence type="ECO:0000259" key="2">
    <source>
        <dbReference type="PROSITE" id="PS51192"/>
    </source>
</evidence>
<dbReference type="SMART" id="SM00487">
    <property type="entry name" value="DEXDc"/>
    <property type="match status" value="1"/>
</dbReference>
<dbReference type="RefSeq" id="WP_221980156.1">
    <property type="nucleotide sequence ID" value="NZ_JAAXQQ010000014.1"/>
</dbReference>
<dbReference type="GO" id="GO:0004386">
    <property type="term" value="F:helicase activity"/>
    <property type="evidence" value="ECO:0007669"/>
    <property type="project" value="UniProtKB-KW"/>
</dbReference>
<dbReference type="EMBL" id="JAAXQQ010000014">
    <property type="protein sequence ID" value="MBY3068172.1"/>
    <property type="molecule type" value="Genomic_DNA"/>
</dbReference>
<organism evidence="3 4">
    <name type="scientific">Rhizobium laguerreae</name>
    <dbReference type="NCBI Taxonomy" id="1076926"/>
    <lineage>
        <taxon>Bacteria</taxon>
        <taxon>Pseudomonadati</taxon>
        <taxon>Pseudomonadota</taxon>
        <taxon>Alphaproteobacteria</taxon>
        <taxon>Hyphomicrobiales</taxon>
        <taxon>Rhizobiaceae</taxon>
        <taxon>Rhizobium/Agrobacterium group</taxon>
        <taxon>Rhizobium</taxon>
    </lineage>
</organism>
<proteinExistence type="predicted"/>
<name>A0AB35FMW1_9HYPH</name>
<feature type="region of interest" description="Disordered" evidence="1">
    <location>
        <begin position="581"/>
        <end position="625"/>
    </location>
</feature>
<dbReference type="PANTHER" id="PTHR47396">
    <property type="entry name" value="TYPE I RESTRICTION ENZYME ECOKI R PROTEIN"/>
    <property type="match status" value="1"/>
</dbReference>
<evidence type="ECO:0000313" key="4">
    <source>
        <dbReference type="Proteomes" id="UP000758022"/>
    </source>
</evidence>
<dbReference type="GO" id="GO:0005829">
    <property type="term" value="C:cytosol"/>
    <property type="evidence" value="ECO:0007669"/>
    <property type="project" value="TreeGrafter"/>
</dbReference>
<dbReference type="InterPro" id="IPR006935">
    <property type="entry name" value="Helicase/UvrB_N"/>
</dbReference>
<keyword evidence="3" id="KW-0378">Hydrolase</keyword>
<comment type="caution">
    <text evidence="3">The sequence shown here is derived from an EMBL/GenBank/DDBJ whole genome shotgun (WGS) entry which is preliminary data.</text>
</comment>
<dbReference type="Pfam" id="PF13588">
    <property type="entry name" value="HSDR_N_2"/>
    <property type="match status" value="1"/>
</dbReference>
<dbReference type="InterPro" id="IPR014001">
    <property type="entry name" value="Helicase_ATP-bd"/>
</dbReference>
<keyword evidence="3" id="KW-0547">Nucleotide-binding</keyword>
<dbReference type="Gene3D" id="3.40.50.300">
    <property type="entry name" value="P-loop containing nucleotide triphosphate hydrolases"/>
    <property type="match status" value="2"/>
</dbReference>